<dbReference type="Proteomes" id="UP001054945">
    <property type="component" value="Unassembled WGS sequence"/>
</dbReference>
<sequence length="145" mass="16954">MDAINRWIEFPGGFLRGGMRPLKRIEFIGWPSVYRKWLFHCAEKLGGVGCHASRAFNSLFESVSFCFVRWEAWQGKYSFCPPQGCCFREVEKRARLWSHFWSSFFVCSFHTGAHRLTSPKLNGSDSKPFAQLIFFFFQKLSYLLA</sequence>
<comment type="caution">
    <text evidence="1">The sequence shown here is derived from an EMBL/GenBank/DDBJ whole genome shotgun (WGS) entry which is preliminary data.</text>
</comment>
<protein>
    <submittedName>
        <fullName evidence="1">Uncharacterized protein</fullName>
    </submittedName>
</protein>
<accession>A0AAV4MYV8</accession>
<dbReference type="AlphaFoldDB" id="A0AAV4MYV8"/>
<dbReference type="EMBL" id="BPLR01002724">
    <property type="protein sequence ID" value="GIX77145.1"/>
    <property type="molecule type" value="Genomic_DNA"/>
</dbReference>
<proteinExistence type="predicted"/>
<keyword evidence="2" id="KW-1185">Reference proteome</keyword>
<gene>
    <name evidence="1" type="ORF">CEXT_234511</name>
</gene>
<evidence type="ECO:0000313" key="2">
    <source>
        <dbReference type="Proteomes" id="UP001054945"/>
    </source>
</evidence>
<name>A0AAV4MYV8_CAEEX</name>
<evidence type="ECO:0000313" key="1">
    <source>
        <dbReference type="EMBL" id="GIX77145.1"/>
    </source>
</evidence>
<reference evidence="1 2" key="1">
    <citation type="submission" date="2021-06" db="EMBL/GenBank/DDBJ databases">
        <title>Caerostris extrusa draft genome.</title>
        <authorList>
            <person name="Kono N."/>
            <person name="Arakawa K."/>
        </authorList>
    </citation>
    <scope>NUCLEOTIDE SEQUENCE [LARGE SCALE GENOMIC DNA]</scope>
</reference>
<organism evidence="1 2">
    <name type="scientific">Caerostris extrusa</name>
    <name type="common">Bark spider</name>
    <name type="synonym">Caerostris bankana</name>
    <dbReference type="NCBI Taxonomy" id="172846"/>
    <lineage>
        <taxon>Eukaryota</taxon>
        <taxon>Metazoa</taxon>
        <taxon>Ecdysozoa</taxon>
        <taxon>Arthropoda</taxon>
        <taxon>Chelicerata</taxon>
        <taxon>Arachnida</taxon>
        <taxon>Araneae</taxon>
        <taxon>Araneomorphae</taxon>
        <taxon>Entelegynae</taxon>
        <taxon>Araneoidea</taxon>
        <taxon>Araneidae</taxon>
        <taxon>Caerostris</taxon>
    </lineage>
</organism>